<dbReference type="GO" id="GO:0005737">
    <property type="term" value="C:cytoplasm"/>
    <property type="evidence" value="ECO:0007669"/>
    <property type="project" value="UniProtKB-SubCell"/>
</dbReference>
<comment type="similarity">
    <text evidence="5">Belongs to the Rap family.</text>
</comment>
<organism evidence="8 9">
    <name type="scientific">Candidatus Pullibacteroides excrementavium</name>
    <dbReference type="NCBI Taxonomy" id="2840905"/>
    <lineage>
        <taxon>Bacteria</taxon>
        <taxon>Pseudomonadati</taxon>
        <taxon>Bacteroidota</taxon>
        <taxon>Bacteroidia</taxon>
        <taxon>Bacteroidales</taxon>
        <taxon>Candidatus Pullibacteroides</taxon>
    </lineage>
</organism>
<comment type="subcellular location">
    <subcellularLocation>
        <location evidence="1">Cytoplasm</location>
    </subcellularLocation>
</comment>
<name>A0A9D9H107_9BACT</name>
<feature type="domain" description="HTH luxR-type" evidence="7">
    <location>
        <begin position="487"/>
        <end position="544"/>
    </location>
</feature>
<dbReference type="InterPro" id="IPR011990">
    <property type="entry name" value="TPR-like_helical_dom_sf"/>
</dbReference>
<evidence type="ECO:0000256" key="5">
    <source>
        <dbReference type="ARBA" id="ARBA00038253"/>
    </source>
</evidence>
<evidence type="ECO:0000313" key="8">
    <source>
        <dbReference type="EMBL" id="MBO8432426.1"/>
    </source>
</evidence>
<accession>A0A9D9H107</accession>
<dbReference type="Gene3D" id="1.10.10.10">
    <property type="entry name" value="Winged helix-like DNA-binding domain superfamily/Winged helix DNA-binding domain"/>
    <property type="match status" value="1"/>
</dbReference>
<evidence type="ECO:0000256" key="2">
    <source>
        <dbReference type="ARBA" id="ARBA00022490"/>
    </source>
</evidence>
<dbReference type="Gene3D" id="1.25.40.10">
    <property type="entry name" value="Tetratricopeptide repeat domain"/>
    <property type="match status" value="2"/>
</dbReference>
<feature type="transmembrane region" description="Helical" evidence="6">
    <location>
        <begin position="360"/>
        <end position="383"/>
    </location>
</feature>
<dbReference type="AlphaFoldDB" id="A0A9D9H107"/>
<dbReference type="InterPro" id="IPR019734">
    <property type="entry name" value="TPR_rpt"/>
</dbReference>
<evidence type="ECO:0000313" key="9">
    <source>
        <dbReference type="Proteomes" id="UP000823612"/>
    </source>
</evidence>
<keyword evidence="3" id="KW-0677">Repeat</keyword>
<dbReference type="SUPFAM" id="SSF46894">
    <property type="entry name" value="C-terminal effector domain of the bipartite response regulators"/>
    <property type="match status" value="1"/>
</dbReference>
<evidence type="ECO:0000256" key="4">
    <source>
        <dbReference type="ARBA" id="ARBA00022803"/>
    </source>
</evidence>
<evidence type="ECO:0000256" key="3">
    <source>
        <dbReference type="ARBA" id="ARBA00022737"/>
    </source>
</evidence>
<keyword evidence="6" id="KW-1133">Transmembrane helix</keyword>
<gene>
    <name evidence="8" type="ORF">IAB08_03920</name>
</gene>
<keyword evidence="2" id="KW-0963">Cytoplasm</keyword>
<dbReference type="EMBL" id="JADIMZ010000058">
    <property type="protein sequence ID" value="MBO8432426.1"/>
    <property type="molecule type" value="Genomic_DNA"/>
</dbReference>
<keyword evidence="6" id="KW-0472">Membrane</keyword>
<keyword evidence="6" id="KW-0812">Transmembrane</keyword>
<evidence type="ECO:0000259" key="7">
    <source>
        <dbReference type="SMART" id="SM00421"/>
    </source>
</evidence>
<dbReference type="InterPro" id="IPR036388">
    <property type="entry name" value="WH-like_DNA-bd_sf"/>
</dbReference>
<comment type="caution">
    <text evidence="8">The sequence shown here is derived from an EMBL/GenBank/DDBJ whole genome shotgun (WGS) entry which is preliminary data.</text>
</comment>
<evidence type="ECO:0000256" key="6">
    <source>
        <dbReference type="SAM" id="Phobius"/>
    </source>
</evidence>
<dbReference type="GO" id="GO:0003677">
    <property type="term" value="F:DNA binding"/>
    <property type="evidence" value="ECO:0007669"/>
    <property type="project" value="InterPro"/>
</dbReference>
<dbReference type="Proteomes" id="UP000823612">
    <property type="component" value="Unassembled WGS sequence"/>
</dbReference>
<dbReference type="GO" id="GO:0006355">
    <property type="term" value="P:regulation of DNA-templated transcription"/>
    <property type="evidence" value="ECO:0007669"/>
    <property type="project" value="InterPro"/>
</dbReference>
<proteinExistence type="inferred from homology"/>
<evidence type="ECO:0000256" key="1">
    <source>
        <dbReference type="ARBA" id="ARBA00004496"/>
    </source>
</evidence>
<protein>
    <submittedName>
        <fullName evidence="8">Tetratricopeptide repeat protein</fullName>
    </submittedName>
</protein>
<dbReference type="PANTHER" id="PTHR46630">
    <property type="entry name" value="TETRATRICOPEPTIDE REPEAT PROTEIN 29"/>
    <property type="match status" value="1"/>
</dbReference>
<dbReference type="InterPro" id="IPR051476">
    <property type="entry name" value="Bac_ResReg_Asp_Phosphatase"/>
</dbReference>
<dbReference type="SMART" id="SM00028">
    <property type="entry name" value="TPR"/>
    <property type="match status" value="3"/>
</dbReference>
<dbReference type="InterPro" id="IPR016032">
    <property type="entry name" value="Sig_transdc_resp-reg_C-effctor"/>
</dbReference>
<reference evidence="8" key="2">
    <citation type="journal article" date="2021" name="PeerJ">
        <title>Extensive microbial diversity within the chicken gut microbiome revealed by metagenomics and culture.</title>
        <authorList>
            <person name="Gilroy R."/>
            <person name="Ravi A."/>
            <person name="Getino M."/>
            <person name="Pursley I."/>
            <person name="Horton D.L."/>
            <person name="Alikhan N.F."/>
            <person name="Baker D."/>
            <person name="Gharbi K."/>
            <person name="Hall N."/>
            <person name="Watson M."/>
            <person name="Adriaenssens E.M."/>
            <person name="Foster-Nyarko E."/>
            <person name="Jarju S."/>
            <person name="Secka A."/>
            <person name="Antonio M."/>
            <person name="Oren A."/>
            <person name="Chaudhuri R.R."/>
            <person name="La Ragione R."/>
            <person name="Hildebrand F."/>
            <person name="Pallen M.J."/>
        </authorList>
    </citation>
    <scope>NUCLEOTIDE SEQUENCE</scope>
    <source>
        <strain evidence="8">2889</strain>
    </source>
</reference>
<dbReference type="SUPFAM" id="SSF48452">
    <property type="entry name" value="TPR-like"/>
    <property type="match status" value="2"/>
</dbReference>
<dbReference type="InterPro" id="IPR000792">
    <property type="entry name" value="Tscrpt_reg_LuxR_C"/>
</dbReference>
<dbReference type="PANTHER" id="PTHR46630:SF1">
    <property type="entry name" value="TETRATRICOPEPTIDE REPEAT PROTEIN 29"/>
    <property type="match status" value="1"/>
</dbReference>
<sequence length="554" mass="63852">MLSGFPLFLFAQQGIPADVMDAYSRAQYYLYVNEDSCACFCDEVYDYAVRYHNTELEADVLLLKAETLFYKGDVDAVLEISATVREMAQRSRNRALLVQSLILQARSYMDLNYFDKAYSAVSSAWNLASDINDSALLAKTCNAFGVLYDLQYQEEQALEYYGKGLALAEHDTDPLMPVRFLNNIAIIYTNQGRFDEAKAILFRCIDSVSQKGMAFGLDRLYMNIVPIYICLGEVDSALMYVGKSLDIAVASNNRSSMARTLIYKGYIYYVEKEYDLAGAAFDVADSLVRDLGFDNMHCMILRYQAWVAEAQGHFEDAYRYLEMHMQKADSLEQKRNVADMLRMQLDAQAEQAELEAESRIYRLVLLVVVMVFLLLLLGMLFWYGSHRQKQRLLDAEGEKRLLASDLENENKKQITQSLYRQKKEQDLTEVIERLKSTKPYFKPMNQPLIDSVVNTLERCVKEEPWKDFEARFEKVHVQFFKNLSKSYPDLTVNEKRLCAYLRLNMTTKEIAAMIHATPRAVEQARYRLRKHLGLGRDEDLANFLSCFDMADSDV</sequence>
<dbReference type="SMART" id="SM00421">
    <property type="entry name" value="HTH_LUXR"/>
    <property type="match status" value="1"/>
</dbReference>
<dbReference type="Pfam" id="PF13374">
    <property type="entry name" value="TPR_10"/>
    <property type="match status" value="1"/>
</dbReference>
<keyword evidence="4" id="KW-0802">TPR repeat</keyword>
<reference evidence="8" key="1">
    <citation type="submission" date="2020-10" db="EMBL/GenBank/DDBJ databases">
        <authorList>
            <person name="Gilroy R."/>
        </authorList>
    </citation>
    <scope>NUCLEOTIDE SEQUENCE</scope>
    <source>
        <strain evidence="8">2889</strain>
    </source>
</reference>